<keyword evidence="7" id="KW-0544">Nucleosome core</keyword>
<evidence type="ECO:0000256" key="1">
    <source>
        <dbReference type="ARBA" id="ARBA00004123"/>
    </source>
</evidence>
<evidence type="ECO:0000256" key="4">
    <source>
        <dbReference type="ARBA" id="ARBA00022454"/>
    </source>
</evidence>
<dbReference type="Pfam" id="PF00125">
    <property type="entry name" value="Histone"/>
    <property type="match status" value="1"/>
</dbReference>
<dbReference type="OrthoDB" id="4025405at2759"/>
<dbReference type="PANTHER" id="PTHR45810:SF1">
    <property type="entry name" value="HISTONE H3-LIKE CENTROMERIC PROTEIN A"/>
    <property type="match status" value="1"/>
</dbReference>
<protein>
    <submittedName>
        <fullName evidence="11">Histone domain-containing protein</fullName>
    </submittedName>
</protein>
<proteinExistence type="inferred from homology"/>
<evidence type="ECO:0000256" key="5">
    <source>
        <dbReference type="ARBA" id="ARBA00023125"/>
    </source>
</evidence>
<evidence type="ECO:0000256" key="3">
    <source>
        <dbReference type="ARBA" id="ARBA00010343"/>
    </source>
</evidence>
<feature type="domain" description="Core Histone H2A/H2B/H3" evidence="8">
    <location>
        <begin position="51"/>
        <end position="139"/>
    </location>
</feature>
<comment type="similarity">
    <text evidence="3">Belongs to the histone H3 family.</text>
</comment>
<evidence type="ECO:0000256" key="6">
    <source>
        <dbReference type="ARBA" id="ARBA00023242"/>
    </source>
</evidence>
<dbReference type="GO" id="GO:0046982">
    <property type="term" value="F:protein heterodimerization activity"/>
    <property type="evidence" value="ECO:0007669"/>
    <property type="project" value="InterPro"/>
</dbReference>
<dbReference type="SUPFAM" id="SSF47113">
    <property type="entry name" value="Histone-fold"/>
    <property type="match status" value="1"/>
</dbReference>
<keyword evidence="6" id="KW-0539">Nucleus</keyword>
<keyword evidence="10" id="KW-1185">Reference proteome</keyword>
<dbReference type="FunFam" id="1.10.20.10:FF:000085">
    <property type="entry name" value="Histone H3.2"/>
    <property type="match status" value="1"/>
</dbReference>
<dbReference type="GO" id="GO:0005634">
    <property type="term" value="C:nucleus"/>
    <property type="evidence" value="ECO:0007669"/>
    <property type="project" value="UniProtKB-SubCell"/>
</dbReference>
<dbReference type="Proteomes" id="UP000274131">
    <property type="component" value="Unassembled WGS sequence"/>
</dbReference>
<sequence length="139" mass="16223">MVRMKQTAKKTLSQSYGKLKKLSAKRRLRLSGKVKQEEVSKIKHRRYKIGARSLQEIRWLQQTTNLLIPRSSFQRVVREVVQNFTGDKVKLRLQSSALLTLQEAAEVYMTCLFEDANLAAIHAKRVTIFPRDIQFVHRI</sequence>
<dbReference type="GO" id="GO:0000786">
    <property type="term" value="C:nucleosome"/>
    <property type="evidence" value="ECO:0007669"/>
    <property type="project" value="UniProtKB-KW"/>
</dbReference>
<reference evidence="9 10" key="2">
    <citation type="submission" date="2018-10" db="EMBL/GenBank/DDBJ databases">
        <authorList>
            <consortium name="Pathogen Informatics"/>
        </authorList>
    </citation>
    <scope>NUCLEOTIDE SEQUENCE [LARGE SCALE GENOMIC DNA]</scope>
</reference>
<dbReference type="WBParaSite" id="EVEC_0000032901-mRNA-1">
    <property type="protein sequence ID" value="EVEC_0000032901-mRNA-1"/>
    <property type="gene ID" value="EVEC_0000032901"/>
</dbReference>
<keyword evidence="4" id="KW-0158">Chromosome</keyword>
<dbReference type="GO" id="GO:0003677">
    <property type="term" value="F:DNA binding"/>
    <property type="evidence" value="ECO:0007669"/>
    <property type="project" value="UniProtKB-KW"/>
</dbReference>
<dbReference type="Gene3D" id="1.10.20.10">
    <property type="entry name" value="Histone, subunit A"/>
    <property type="match status" value="1"/>
</dbReference>
<gene>
    <name evidence="9" type="ORF">EVEC_LOCUS235</name>
</gene>
<organism evidence="11">
    <name type="scientific">Enterobius vermicularis</name>
    <name type="common">Human pinworm</name>
    <dbReference type="NCBI Taxonomy" id="51028"/>
    <lineage>
        <taxon>Eukaryota</taxon>
        <taxon>Metazoa</taxon>
        <taxon>Ecdysozoa</taxon>
        <taxon>Nematoda</taxon>
        <taxon>Chromadorea</taxon>
        <taxon>Rhabditida</taxon>
        <taxon>Spirurina</taxon>
        <taxon>Oxyuridomorpha</taxon>
        <taxon>Oxyuroidea</taxon>
        <taxon>Oxyuridae</taxon>
        <taxon>Enterobius</taxon>
    </lineage>
</organism>
<evidence type="ECO:0000256" key="2">
    <source>
        <dbReference type="ARBA" id="ARBA00004286"/>
    </source>
</evidence>
<dbReference type="AlphaFoldDB" id="A0A0N4UT20"/>
<dbReference type="PANTHER" id="PTHR45810">
    <property type="entry name" value="HISTONE H3.2"/>
    <property type="match status" value="1"/>
</dbReference>
<evidence type="ECO:0000256" key="7">
    <source>
        <dbReference type="ARBA" id="ARBA00023269"/>
    </source>
</evidence>
<dbReference type="SMART" id="SM00428">
    <property type="entry name" value="H3"/>
    <property type="match status" value="1"/>
</dbReference>
<reference evidence="11" key="1">
    <citation type="submission" date="2017-02" db="UniProtKB">
        <authorList>
            <consortium name="WormBaseParasite"/>
        </authorList>
    </citation>
    <scope>IDENTIFICATION</scope>
</reference>
<dbReference type="STRING" id="51028.A0A0N4UT20"/>
<name>A0A0N4UT20_ENTVE</name>
<evidence type="ECO:0000313" key="11">
    <source>
        <dbReference type="WBParaSite" id="EVEC_0000032901-mRNA-1"/>
    </source>
</evidence>
<dbReference type="InterPro" id="IPR007125">
    <property type="entry name" value="H2A/H2B/H3"/>
</dbReference>
<evidence type="ECO:0000259" key="8">
    <source>
        <dbReference type="Pfam" id="PF00125"/>
    </source>
</evidence>
<dbReference type="GO" id="GO:0030527">
    <property type="term" value="F:structural constituent of chromatin"/>
    <property type="evidence" value="ECO:0007669"/>
    <property type="project" value="InterPro"/>
</dbReference>
<evidence type="ECO:0000313" key="10">
    <source>
        <dbReference type="Proteomes" id="UP000274131"/>
    </source>
</evidence>
<dbReference type="InterPro" id="IPR009072">
    <property type="entry name" value="Histone-fold"/>
</dbReference>
<keyword evidence="5" id="KW-0238">DNA-binding</keyword>
<dbReference type="EMBL" id="UXUI01000180">
    <property type="protein sequence ID" value="VDD85092.1"/>
    <property type="molecule type" value="Genomic_DNA"/>
</dbReference>
<comment type="subcellular location">
    <subcellularLocation>
        <location evidence="2">Chromosome</location>
    </subcellularLocation>
    <subcellularLocation>
        <location evidence="1">Nucleus</location>
    </subcellularLocation>
</comment>
<evidence type="ECO:0000313" key="9">
    <source>
        <dbReference type="EMBL" id="VDD85092.1"/>
    </source>
</evidence>
<dbReference type="InterPro" id="IPR000164">
    <property type="entry name" value="Histone_H3/CENP-A"/>
</dbReference>
<dbReference type="PRINTS" id="PR00622">
    <property type="entry name" value="HISTONEH3"/>
</dbReference>
<accession>A0A0N4UT20</accession>
<dbReference type="CDD" id="cd22911">
    <property type="entry name" value="HFD_H3"/>
    <property type="match status" value="1"/>
</dbReference>